<keyword evidence="3" id="KW-0028">Amino-acid biosynthesis</keyword>
<dbReference type="EC" id="2.5.1.-" evidence="3"/>
<keyword evidence="3" id="KW-0486">Methionine biosynthesis</keyword>
<sequence length="388" mass="42986">MSENFETIAIRTQTERSSHKEHSTAIYLTSSYKFDDAEEMRALFANEKEGNVYSRYSNPNTSEFIEKMCLLEGAEDGFATATGMASIFTTFGAFLKSGDHIVSSRSVFGSTHQLLTNVFSKWGVTFDYADLDKPQDWEGLIKLNTKIIFVETPSNPGIDIIDLEFLAGLAKKHNVLFVVDNCFATPYLQQPIKLGAHISIHSATKYIDGQGRVLGGIILGSKDLITEVMNFARHSGPSLSPFNAWILSKSLETLAVRMDRHCENALKVAEYLEGHEQVKLVKYPFLKSHPQYEIAKKQMKQGGGIVTVVVKNGVEGARKFMDGLKMFSISANLADTRSIATHPATSTHSKLTEEQRLEVGIEQGTVRLSIGLEHIDDILKDIEGALNS</sequence>
<comment type="function">
    <text evidence="3">Catalyzes the formation of L-homocysteine from O-succinyl-L-homoserine (OSHS) and hydrogen sulfide.</text>
</comment>
<gene>
    <name evidence="3" type="primary">metZ</name>
    <name evidence="6" type="ORF">FA048_11465</name>
</gene>
<feature type="modified residue" description="N6-(pyridoxal phosphate)lysine" evidence="3 4">
    <location>
        <position position="205"/>
    </location>
</feature>
<dbReference type="OrthoDB" id="9773476at2"/>
<dbReference type="GO" id="GO:0005737">
    <property type="term" value="C:cytoplasm"/>
    <property type="evidence" value="ECO:0007669"/>
    <property type="project" value="TreeGrafter"/>
</dbReference>
<evidence type="ECO:0000313" key="6">
    <source>
        <dbReference type="EMBL" id="TKC10781.1"/>
    </source>
</evidence>
<dbReference type="CDD" id="cd00614">
    <property type="entry name" value="CGS_like"/>
    <property type="match status" value="1"/>
</dbReference>
<dbReference type="PANTHER" id="PTHR11808:SF80">
    <property type="entry name" value="CYSTATHIONINE GAMMA-LYASE"/>
    <property type="match status" value="1"/>
</dbReference>
<dbReference type="FunFam" id="3.90.1150.10:FF:000033">
    <property type="entry name" value="Cystathionine gamma-synthase"/>
    <property type="match status" value="1"/>
</dbReference>
<keyword evidence="3 6" id="KW-0808">Transferase</keyword>
<dbReference type="UniPathway" id="UPA00051">
    <property type="reaction ID" value="UER00449"/>
</dbReference>
<keyword evidence="2 3" id="KW-0663">Pyridoxal phosphate</keyword>
<dbReference type="InterPro" id="IPR015424">
    <property type="entry name" value="PyrdxlP-dep_Trfase"/>
</dbReference>
<dbReference type="GO" id="GO:0016846">
    <property type="term" value="F:carbon-sulfur lyase activity"/>
    <property type="evidence" value="ECO:0007669"/>
    <property type="project" value="TreeGrafter"/>
</dbReference>
<dbReference type="Gene3D" id="3.90.1150.10">
    <property type="entry name" value="Aspartate Aminotransferase, domain 1"/>
    <property type="match status" value="1"/>
</dbReference>
<comment type="similarity">
    <text evidence="3">Belongs to the trans-sulfuration enzymes family. MetZ subfamily.</text>
</comment>
<evidence type="ECO:0000256" key="3">
    <source>
        <dbReference type="HAMAP-Rule" id="MF_02056"/>
    </source>
</evidence>
<dbReference type="PIRSF" id="PIRSF001434">
    <property type="entry name" value="CGS"/>
    <property type="match status" value="1"/>
</dbReference>
<accession>A0A4U1CRS1</accession>
<name>A0A4U1CRS1_9SPHI</name>
<dbReference type="GO" id="GO:0030170">
    <property type="term" value="F:pyridoxal phosphate binding"/>
    <property type="evidence" value="ECO:0007669"/>
    <property type="project" value="UniProtKB-UniRule"/>
</dbReference>
<dbReference type="GO" id="GO:0071266">
    <property type="term" value="P:'de novo' L-methionine biosynthetic process"/>
    <property type="evidence" value="ECO:0007669"/>
    <property type="project" value="UniProtKB-UniRule"/>
</dbReference>
<comment type="subunit">
    <text evidence="3">Homotetramer.</text>
</comment>
<evidence type="ECO:0000256" key="5">
    <source>
        <dbReference type="RuleBase" id="RU362118"/>
    </source>
</evidence>
<dbReference type="Gene3D" id="3.40.640.10">
    <property type="entry name" value="Type I PLP-dependent aspartate aminotransferase-like (Major domain)"/>
    <property type="match status" value="1"/>
</dbReference>
<dbReference type="PANTHER" id="PTHR11808">
    <property type="entry name" value="TRANS-SULFURATION ENZYME FAMILY MEMBER"/>
    <property type="match status" value="1"/>
</dbReference>
<dbReference type="SUPFAM" id="SSF53383">
    <property type="entry name" value="PLP-dependent transferases"/>
    <property type="match status" value="1"/>
</dbReference>
<dbReference type="AlphaFoldDB" id="A0A4U1CRS1"/>
<comment type="caution">
    <text evidence="6">The sequence shown here is derived from an EMBL/GenBank/DDBJ whole genome shotgun (WGS) entry which is preliminary data.</text>
</comment>
<dbReference type="FunFam" id="3.40.640.10:FF:000046">
    <property type="entry name" value="Cystathionine gamma-lyase"/>
    <property type="match status" value="1"/>
</dbReference>
<keyword evidence="7" id="KW-1185">Reference proteome</keyword>
<dbReference type="GO" id="GO:0008483">
    <property type="term" value="F:transaminase activity"/>
    <property type="evidence" value="ECO:0007669"/>
    <property type="project" value="UniProtKB-KW"/>
</dbReference>
<dbReference type="InterPro" id="IPR000277">
    <property type="entry name" value="Cys/Met-Metab_PyrdxlP-dep_enz"/>
</dbReference>
<dbReference type="GO" id="GO:0019346">
    <property type="term" value="P:transsulfuration"/>
    <property type="evidence" value="ECO:0007669"/>
    <property type="project" value="InterPro"/>
</dbReference>
<reference evidence="6 7" key="1">
    <citation type="submission" date="2019-04" db="EMBL/GenBank/DDBJ databases">
        <title>Pedobacter sp. RP-3-22 sp. nov., isolated from Arctic soil.</title>
        <authorList>
            <person name="Dahal R.H."/>
            <person name="Kim D.-U."/>
        </authorList>
    </citation>
    <scope>NUCLEOTIDE SEQUENCE [LARGE SCALE GENOMIC DNA]</scope>
    <source>
        <strain evidence="6 7">RP-3-22</strain>
    </source>
</reference>
<dbReference type="Proteomes" id="UP000309488">
    <property type="component" value="Unassembled WGS sequence"/>
</dbReference>
<dbReference type="InterPro" id="IPR015421">
    <property type="entry name" value="PyrdxlP-dep_Trfase_major"/>
</dbReference>
<organism evidence="6 7">
    <name type="scientific">Pedobacter polaris</name>
    <dbReference type="NCBI Taxonomy" id="2571273"/>
    <lineage>
        <taxon>Bacteria</taxon>
        <taxon>Pseudomonadati</taxon>
        <taxon>Bacteroidota</taxon>
        <taxon>Sphingobacteriia</taxon>
        <taxon>Sphingobacteriales</taxon>
        <taxon>Sphingobacteriaceae</taxon>
        <taxon>Pedobacter</taxon>
    </lineage>
</organism>
<keyword evidence="6" id="KW-0032">Aminotransferase</keyword>
<dbReference type="HAMAP" id="MF_02056">
    <property type="entry name" value="MetZ"/>
    <property type="match status" value="1"/>
</dbReference>
<dbReference type="InterPro" id="IPR006234">
    <property type="entry name" value="O-succ-hSer_sulfhydrylase"/>
</dbReference>
<dbReference type="Pfam" id="PF01053">
    <property type="entry name" value="Cys_Met_Meta_PP"/>
    <property type="match status" value="1"/>
</dbReference>
<dbReference type="GO" id="GO:0071268">
    <property type="term" value="P:homocysteine biosynthetic process"/>
    <property type="evidence" value="ECO:0007669"/>
    <property type="project" value="InterPro"/>
</dbReference>
<comment type="catalytic activity">
    <reaction evidence="3">
        <text>O-succinyl-L-homoserine + hydrogen sulfide = L-homocysteine + succinate</text>
        <dbReference type="Rhea" id="RHEA:27826"/>
        <dbReference type="ChEBI" id="CHEBI:29919"/>
        <dbReference type="ChEBI" id="CHEBI:30031"/>
        <dbReference type="ChEBI" id="CHEBI:57661"/>
        <dbReference type="ChEBI" id="CHEBI:58199"/>
    </reaction>
</comment>
<dbReference type="GO" id="GO:0016765">
    <property type="term" value="F:transferase activity, transferring alkyl or aryl (other than methyl) groups"/>
    <property type="evidence" value="ECO:0007669"/>
    <property type="project" value="UniProtKB-UniRule"/>
</dbReference>
<evidence type="ECO:0000313" key="7">
    <source>
        <dbReference type="Proteomes" id="UP000309488"/>
    </source>
</evidence>
<comment type="cofactor">
    <cofactor evidence="1 3 5">
        <name>pyridoxal 5'-phosphate</name>
        <dbReference type="ChEBI" id="CHEBI:597326"/>
    </cofactor>
</comment>
<evidence type="ECO:0000256" key="2">
    <source>
        <dbReference type="ARBA" id="ARBA00022898"/>
    </source>
</evidence>
<dbReference type="RefSeq" id="WP_136840948.1">
    <property type="nucleotide sequence ID" value="NZ_SWBR01000002.1"/>
</dbReference>
<evidence type="ECO:0000256" key="4">
    <source>
        <dbReference type="PIRSR" id="PIRSR001434-2"/>
    </source>
</evidence>
<protein>
    <recommendedName>
        <fullName evidence="3">O-succinylhomoserine sulfhydrylase</fullName>
        <shortName evidence="3">OSH sulfhydrylase</shortName>
        <shortName evidence="3">OSHS sulfhydrylase</shortName>
        <ecNumber evidence="3">2.5.1.-</ecNumber>
    </recommendedName>
</protein>
<dbReference type="InterPro" id="IPR015422">
    <property type="entry name" value="PyrdxlP-dep_Trfase_small"/>
</dbReference>
<dbReference type="EMBL" id="SWBR01000002">
    <property type="protein sequence ID" value="TKC10781.1"/>
    <property type="molecule type" value="Genomic_DNA"/>
</dbReference>
<evidence type="ECO:0000256" key="1">
    <source>
        <dbReference type="ARBA" id="ARBA00001933"/>
    </source>
</evidence>
<proteinExistence type="inferred from homology"/>
<comment type="pathway">
    <text evidence="3">Amino-acid biosynthesis; L-methionine biosynthesis via de novo pathway; L-homocysteine from O-succinyl-L-homoserine: step 1/1.</text>
</comment>